<dbReference type="EMBL" id="KU574722">
    <property type="protein sequence ID" value="AMM43708.1"/>
    <property type="molecule type" value="Genomic_DNA"/>
</dbReference>
<proteinExistence type="predicted"/>
<dbReference type="Proteomes" id="UP000223891">
    <property type="component" value="Segment"/>
</dbReference>
<name>A0A1L2CUM0_9CAUD</name>
<reference evidence="2" key="1">
    <citation type="submission" date="2016-01" db="EMBL/GenBank/DDBJ databases">
        <title>Isolation and Characterization of Enterobacteria phage CBB.</title>
        <authorList>
            <person name="Buttimer C.T.H."/>
            <person name="Hendrix H."/>
            <person name="Alexandre H."/>
            <person name="O'Mahony J."/>
            <person name="Lavigne R."/>
            <person name="Coffey A."/>
        </authorList>
    </citation>
    <scope>NUCLEOTIDE SEQUENCE [LARGE SCALE GENOMIC DNA]</scope>
</reference>
<evidence type="ECO:0000313" key="2">
    <source>
        <dbReference type="Proteomes" id="UP000223891"/>
    </source>
</evidence>
<protein>
    <submittedName>
        <fullName evidence="1">Uncharacterized protein</fullName>
    </submittedName>
</protein>
<keyword evidence="2" id="KW-1185">Reference proteome</keyword>
<sequence length="148" mass="18002">MIHDKVNVNWNNVFKSSELLGYLPVFDEDFNAISYYSCENLHPDSEFKRVVPCYHYNVSDDWQTDVERFFMQETLHKKAREDQVLRHEVYRDDYIKNFNENKFVVIFVGCDDGDKIMRFKDRNHAIEFLESISYYDEIYDTNEMLMNY</sequence>
<accession>A0A1L2CUM0</accession>
<organism evidence="1 2">
    <name type="scientific">Pectobacterium phage vB_PcaM_CBB</name>
    <dbReference type="NCBI Taxonomy" id="2772511"/>
    <lineage>
        <taxon>Viruses</taxon>
        <taxon>Duplodnaviria</taxon>
        <taxon>Heunggongvirae</taxon>
        <taxon>Uroviricota</taxon>
        <taxon>Caudoviricetes</taxon>
        <taxon>Mimasvirus</taxon>
        <taxon>Mimasvirus CBB</taxon>
    </lineage>
</organism>
<gene>
    <name evidence="1" type="ORF">CBB_143</name>
</gene>
<evidence type="ECO:0000313" key="1">
    <source>
        <dbReference type="EMBL" id="AMM43708.1"/>
    </source>
</evidence>